<evidence type="ECO:0000313" key="2">
    <source>
        <dbReference type="EMBL" id="CAK9181466.1"/>
    </source>
</evidence>
<comment type="caution">
    <text evidence="2">The sequence shown here is derived from an EMBL/GenBank/DDBJ whole genome shotgun (WGS) entry which is preliminary data.</text>
</comment>
<dbReference type="InterPro" id="IPR003676">
    <property type="entry name" value="SAUR_fam"/>
</dbReference>
<accession>A0ABC8UK85</accession>
<dbReference type="Pfam" id="PF02519">
    <property type="entry name" value="Auxin_inducible"/>
    <property type="match status" value="1"/>
</dbReference>
<dbReference type="EMBL" id="CAUOFW020008057">
    <property type="protein sequence ID" value="CAK9181466.1"/>
    <property type="molecule type" value="Genomic_DNA"/>
</dbReference>
<dbReference type="PANTHER" id="PTHR31374:SF199">
    <property type="entry name" value="SMALL AUXIN-UP RNA-RELATED"/>
    <property type="match status" value="1"/>
</dbReference>
<keyword evidence="3" id="KW-1185">Reference proteome</keyword>
<dbReference type="Proteomes" id="UP001642360">
    <property type="component" value="Unassembled WGS sequence"/>
</dbReference>
<gene>
    <name evidence="2" type="ORF">ILEXP_LOCUS51538</name>
</gene>
<reference evidence="2 3" key="1">
    <citation type="submission" date="2024-02" db="EMBL/GenBank/DDBJ databases">
        <authorList>
            <person name="Vignale AGUSTIN F."/>
            <person name="Sosa J E."/>
            <person name="Modenutti C."/>
        </authorList>
    </citation>
    <scope>NUCLEOTIDE SEQUENCE [LARGE SCALE GENOMIC DNA]</scope>
</reference>
<organism evidence="2 3">
    <name type="scientific">Ilex paraguariensis</name>
    <name type="common">yerba mate</name>
    <dbReference type="NCBI Taxonomy" id="185542"/>
    <lineage>
        <taxon>Eukaryota</taxon>
        <taxon>Viridiplantae</taxon>
        <taxon>Streptophyta</taxon>
        <taxon>Embryophyta</taxon>
        <taxon>Tracheophyta</taxon>
        <taxon>Spermatophyta</taxon>
        <taxon>Magnoliopsida</taxon>
        <taxon>eudicotyledons</taxon>
        <taxon>Gunneridae</taxon>
        <taxon>Pentapetalae</taxon>
        <taxon>asterids</taxon>
        <taxon>campanulids</taxon>
        <taxon>Aquifoliales</taxon>
        <taxon>Aquifoliaceae</taxon>
        <taxon>Ilex</taxon>
    </lineage>
</organism>
<dbReference type="PANTHER" id="PTHR31374">
    <property type="entry name" value="AUXIN-INDUCED PROTEIN-LIKE-RELATED"/>
    <property type="match status" value="1"/>
</dbReference>
<evidence type="ECO:0000256" key="1">
    <source>
        <dbReference type="ARBA" id="ARBA00006974"/>
    </source>
</evidence>
<name>A0ABC8UK85_9AQUA</name>
<evidence type="ECO:0008006" key="4">
    <source>
        <dbReference type="Google" id="ProtNLM"/>
    </source>
</evidence>
<proteinExistence type="inferred from homology"/>
<evidence type="ECO:0000313" key="3">
    <source>
        <dbReference type="Proteomes" id="UP001642360"/>
    </source>
</evidence>
<protein>
    <recommendedName>
        <fullName evidence="4">Small auxin up regulated protein</fullName>
    </recommendedName>
</protein>
<sequence length="179" mass="20485">MSLKRMDIDMGKGEKKNNFFVKIWERCRSLNGGHKTSSTLHSNLLSKRKSWHCKAKKKGQNIAPVGCFTVYVGEERERFVIKIEYANHPLFKMLLEDAEMENGFNSEGPILLPCEVDFFYKVLAEMDSEEIDHGWSFMHGSCSPFPFNLIHRLGSSDMAKGYGSYALLTPSPFLKMNPH</sequence>
<dbReference type="AlphaFoldDB" id="A0ABC8UK85"/>
<comment type="similarity">
    <text evidence="1">Belongs to the ARG7 family.</text>
</comment>